<keyword evidence="10" id="KW-1015">Disulfide bond</keyword>
<evidence type="ECO:0000256" key="11">
    <source>
        <dbReference type="ARBA" id="ARBA00023285"/>
    </source>
</evidence>
<evidence type="ECO:0000256" key="14">
    <source>
        <dbReference type="RuleBase" id="RU364064"/>
    </source>
</evidence>
<dbReference type="Pfam" id="PF12637">
    <property type="entry name" value="TSCPD"/>
    <property type="match status" value="1"/>
</dbReference>
<protein>
    <recommendedName>
        <fullName evidence="4 14">Vitamin B12-dependent ribonucleotide reductase</fullName>
        <ecNumber evidence="3 14">1.17.4.1</ecNumber>
    </recommendedName>
</protein>
<keyword evidence="6 14" id="KW-0237">DNA synthesis</keyword>
<evidence type="ECO:0000256" key="10">
    <source>
        <dbReference type="ARBA" id="ARBA00023157"/>
    </source>
</evidence>
<evidence type="ECO:0000256" key="7">
    <source>
        <dbReference type="ARBA" id="ARBA00022741"/>
    </source>
</evidence>
<feature type="domain" description="Ribonucleotide reductase large subunit N-terminal" evidence="15">
    <location>
        <begin position="18"/>
        <end position="96"/>
    </location>
</feature>
<sequence>MPELKMPANLPDPIINENAKIVLQRRYQRKDTEGVVYETVKELFWRVASAIAAEEAKYERSTVKPAKLARDFYDLMTSYRFLPNSPTLMNAGTDLGQLAACFVLPVADDIEGIFDAVKHAAMIHKSGGGTGFAFSRLRAKDSVVGSTGGVASGPLSFLKIFNCATEQIKQGGTRRGANMGILRIDHPDIMEFIKAKERDGELNNFNLSVGLTEAFMQAVNEKADYNLIAPNTGEAVGTLNARDVFNILVQKAWESGDPGIVFLDRINRDNPTPALGEIESTNPCGEQPLLPYEACNLGSINLGLCFAKGRNGKDSEIDWDELKRIIHLSVRFLDNVIDASVYPLDQITEMVGKNRKIGLGVMGWADLLYQLQIPYNSQTAVDMAERVMKFVQAESRSASKQLATERGQFPAYPESTFGKANLGPYRNATTTTIAPTGTLSIIAGCSSGVEPLFALSFVRNVMDNDKLVETNPYFEAALNSADAYSGKLMEEIAKVGSIKKMDHLPEHLRHVYVTSMDIEPIWHLKMQAAFQKYTDNAVSKTVNLPNSATKEDIWDIYWKAYEYGCKGVTVYRDGSKTSQVLCTGDGDKKKEAAKQGKSIVKDRPDVIYGFTQKIPTGLGMLFLTVNEVDNKPFEVFATIGKSGGSITAKAEAIGRLVSLALRSGVEVREIVQQLKGIGGENPKFMKKHLVKSIPDAIAYVFESRYLSGDHVDGQVASLNRELCPECGEPLVFEEGCHICKSCAYTKCGG</sequence>
<feature type="domain" description="Ribonucleotide reductase large subunit C-terminal" evidence="16">
    <location>
        <begin position="99"/>
        <end position="571"/>
    </location>
</feature>
<evidence type="ECO:0000256" key="12">
    <source>
        <dbReference type="ARBA" id="ARBA00025437"/>
    </source>
</evidence>
<dbReference type="InterPro" id="IPR013344">
    <property type="entry name" value="RNR_NrdJ/NrdZ"/>
</dbReference>
<dbReference type="RefSeq" id="WP_014323244.1">
    <property type="nucleotide sequence ID" value="NC_016803.1"/>
</dbReference>
<keyword evidence="19" id="KW-1185">Reference proteome</keyword>
<dbReference type="STRING" id="641491.DND132_2615"/>
<dbReference type="SUPFAM" id="SSF48168">
    <property type="entry name" value="R1 subunit of ribonucleotide reductase, N-terminal domain"/>
    <property type="match status" value="1"/>
</dbReference>
<dbReference type="Proteomes" id="UP000007845">
    <property type="component" value="Chromosome"/>
</dbReference>
<comment type="similarity">
    <text evidence="2 14">Belongs to the ribonucleoside diphosphate reductase class-2 family.</text>
</comment>
<dbReference type="PRINTS" id="PR01183">
    <property type="entry name" value="RIBORDTASEM1"/>
</dbReference>
<keyword evidence="5 14" id="KW-0846">Cobalamin</keyword>
<dbReference type="eggNOG" id="COG0209">
    <property type="taxonomic scope" value="Bacteria"/>
</dbReference>
<evidence type="ECO:0000256" key="1">
    <source>
        <dbReference type="ARBA" id="ARBA00001922"/>
    </source>
</evidence>
<dbReference type="NCBIfam" id="TIGR02504">
    <property type="entry name" value="NrdJ_Z"/>
    <property type="match status" value="1"/>
</dbReference>
<dbReference type="PANTHER" id="PTHR43371">
    <property type="entry name" value="VITAMIN B12-DEPENDENT RIBONUCLEOTIDE REDUCTASE"/>
    <property type="match status" value="1"/>
</dbReference>
<comment type="catalytic activity">
    <reaction evidence="13 14">
        <text>a 2'-deoxyribonucleoside 5'-diphosphate + [thioredoxin]-disulfide + H2O = a ribonucleoside 5'-diphosphate + [thioredoxin]-dithiol</text>
        <dbReference type="Rhea" id="RHEA:23252"/>
        <dbReference type="Rhea" id="RHEA-COMP:10698"/>
        <dbReference type="Rhea" id="RHEA-COMP:10700"/>
        <dbReference type="ChEBI" id="CHEBI:15377"/>
        <dbReference type="ChEBI" id="CHEBI:29950"/>
        <dbReference type="ChEBI" id="CHEBI:50058"/>
        <dbReference type="ChEBI" id="CHEBI:57930"/>
        <dbReference type="ChEBI" id="CHEBI:73316"/>
        <dbReference type="EC" id="1.17.4.1"/>
    </reaction>
</comment>
<dbReference type="InterPro" id="IPR008926">
    <property type="entry name" value="RNR_R1-su_N"/>
</dbReference>
<feature type="domain" description="TSCPD" evidence="17">
    <location>
        <begin position="603"/>
        <end position="702"/>
    </location>
</feature>
<dbReference type="SMR" id="F0JIR9"/>
<dbReference type="NCBIfam" id="NF006417">
    <property type="entry name" value="PRK08665.1"/>
    <property type="match status" value="1"/>
</dbReference>
<dbReference type="GO" id="GO:0005524">
    <property type="term" value="F:ATP binding"/>
    <property type="evidence" value="ECO:0007669"/>
    <property type="project" value="InterPro"/>
</dbReference>
<evidence type="ECO:0000256" key="4">
    <source>
        <dbReference type="ARBA" id="ARBA00014409"/>
    </source>
</evidence>
<dbReference type="Gene3D" id="3.20.70.20">
    <property type="match status" value="1"/>
</dbReference>
<evidence type="ECO:0000256" key="8">
    <source>
        <dbReference type="ARBA" id="ARBA00023002"/>
    </source>
</evidence>
<evidence type="ECO:0000256" key="5">
    <source>
        <dbReference type="ARBA" id="ARBA00022628"/>
    </source>
</evidence>
<keyword evidence="11 14" id="KW-0170">Cobalt</keyword>
<dbReference type="HOGENOM" id="CLU_000404_2_0_7"/>
<evidence type="ECO:0000313" key="18">
    <source>
        <dbReference type="EMBL" id="EGB15818.1"/>
    </source>
</evidence>
<organism evidence="18 19">
    <name type="scientific">Pseudodesulfovibrio mercurii</name>
    <dbReference type="NCBI Taxonomy" id="641491"/>
    <lineage>
        <taxon>Bacteria</taxon>
        <taxon>Pseudomonadati</taxon>
        <taxon>Thermodesulfobacteriota</taxon>
        <taxon>Desulfovibrionia</taxon>
        <taxon>Desulfovibrionales</taxon>
        <taxon>Desulfovibrionaceae</taxon>
    </lineage>
</organism>
<evidence type="ECO:0000256" key="2">
    <source>
        <dbReference type="ARBA" id="ARBA00007405"/>
    </source>
</evidence>
<evidence type="ECO:0000259" key="17">
    <source>
        <dbReference type="Pfam" id="PF12637"/>
    </source>
</evidence>
<keyword evidence="7 14" id="KW-0547">Nucleotide-binding</keyword>
<evidence type="ECO:0000256" key="6">
    <source>
        <dbReference type="ARBA" id="ARBA00022634"/>
    </source>
</evidence>
<dbReference type="GO" id="GO:0071897">
    <property type="term" value="P:DNA biosynthetic process"/>
    <property type="evidence" value="ECO:0007669"/>
    <property type="project" value="UniProtKB-KW"/>
</dbReference>
<comment type="cofactor">
    <cofactor evidence="1 14">
        <name>adenosylcob(III)alamin</name>
        <dbReference type="ChEBI" id="CHEBI:18408"/>
    </cofactor>
</comment>
<dbReference type="OrthoDB" id="9762933at2"/>
<dbReference type="InterPro" id="IPR013509">
    <property type="entry name" value="RNR_lsu_N"/>
</dbReference>
<evidence type="ECO:0000313" key="19">
    <source>
        <dbReference type="Proteomes" id="UP000007845"/>
    </source>
</evidence>
<dbReference type="Pfam" id="PF00317">
    <property type="entry name" value="Ribonuc_red_lgN"/>
    <property type="match status" value="1"/>
</dbReference>
<comment type="function">
    <text evidence="12 14">Catalyzes the reduction of ribonucleotides to deoxyribonucleotides. May function to provide a pool of deoxyribonucleotide precursors for DNA repair during oxygen limitation and/or for immediate growth after restoration of oxygen.</text>
</comment>
<evidence type="ECO:0000259" key="15">
    <source>
        <dbReference type="Pfam" id="PF00317"/>
    </source>
</evidence>
<dbReference type="Pfam" id="PF02867">
    <property type="entry name" value="Ribonuc_red_lgC"/>
    <property type="match status" value="1"/>
</dbReference>
<dbReference type="UniPathway" id="UPA00326"/>
<dbReference type="PANTHER" id="PTHR43371:SF1">
    <property type="entry name" value="RIBONUCLEOSIDE-DIPHOSPHATE REDUCTASE"/>
    <property type="match status" value="1"/>
</dbReference>
<dbReference type="GO" id="GO:0004748">
    <property type="term" value="F:ribonucleoside-diphosphate reductase activity, thioredoxin disulfide as acceptor"/>
    <property type="evidence" value="ECO:0007669"/>
    <property type="project" value="UniProtKB-EC"/>
</dbReference>
<dbReference type="SUPFAM" id="SSF51998">
    <property type="entry name" value="PFL-like glycyl radical enzymes"/>
    <property type="match status" value="1"/>
</dbReference>
<dbReference type="KEGG" id="ddn:DND132_2615"/>
<dbReference type="InterPro" id="IPR050862">
    <property type="entry name" value="RdRp_reductase_class-2"/>
</dbReference>
<evidence type="ECO:0000256" key="13">
    <source>
        <dbReference type="ARBA" id="ARBA00047754"/>
    </source>
</evidence>
<dbReference type="EC" id="1.17.4.1" evidence="3 14"/>
<name>F0JIR9_9BACT</name>
<keyword evidence="8 14" id="KW-0560">Oxidoreductase</keyword>
<dbReference type="InterPro" id="IPR000788">
    <property type="entry name" value="RNR_lg_C"/>
</dbReference>
<dbReference type="EMBL" id="CP003220">
    <property type="protein sequence ID" value="EGB15818.1"/>
    <property type="molecule type" value="Genomic_DNA"/>
</dbReference>
<dbReference type="CDD" id="cd02888">
    <property type="entry name" value="RNR_II_dimer"/>
    <property type="match status" value="1"/>
</dbReference>
<dbReference type="AlphaFoldDB" id="F0JIR9"/>
<evidence type="ECO:0000256" key="9">
    <source>
        <dbReference type="ARBA" id="ARBA00023116"/>
    </source>
</evidence>
<proteinExistence type="inferred from homology"/>
<dbReference type="GO" id="GO:0031419">
    <property type="term" value="F:cobalamin binding"/>
    <property type="evidence" value="ECO:0007669"/>
    <property type="project" value="UniProtKB-KW"/>
</dbReference>
<dbReference type="InterPro" id="IPR024434">
    <property type="entry name" value="TSCPD_dom"/>
</dbReference>
<accession>F0JIR9</accession>
<dbReference type="GO" id="GO:0009263">
    <property type="term" value="P:deoxyribonucleotide biosynthetic process"/>
    <property type="evidence" value="ECO:0007669"/>
    <property type="project" value="UniProtKB-KW"/>
</dbReference>
<keyword evidence="9" id="KW-0215">Deoxyribonucleotide synthesis</keyword>
<reference evidence="18 19" key="1">
    <citation type="journal article" date="2011" name="J. Bacteriol.">
        <title>Genome sequence of the mercury-methylating strain Desulfovibrio desulfuricans ND132.</title>
        <authorList>
            <person name="Brown S.D."/>
            <person name="Gilmour C.C."/>
            <person name="Kucken A.M."/>
            <person name="Wall J.D."/>
            <person name="Elias D.A."/>
            <person name="Brandt C.C."/>
            <person name="Podar M."/>
            <person name="Chertkov O."/>
            <person name="Held B."/>
            <person name="Bruce D.C."/>
            <person name="Detter J.C."/>
            <person name="Tapia R."/>
            <person name="Han C.S."/>
            <person name="Goodwin L.A."/>
            <person name="Cheng J.F."/>
            <person name="Pitluck S."/>
            <person name="Woyke T."/>
            <person name="Mikhailova N."/>
            <person name="Ivanova N.N."/>
            <person name="Han J."/>
            <person name="Lucas S."/>
            <person name="Lapidus A.L."/>
            <person name="Land M.L."/>
            <person name="Hauser L.J."/>
            <person name="Palumbo A.V."/>
        </authorList>
    </citation>
    <scope>NUCLEOTIDE SEQUENCE [LARGE SCALE GENOMIC DNA]</scope>
    <source>
        <strain evidence="18 19">ND132</strain>
    </source>
</reference>
<evidence type="ECO:0000256" key="3">
    <source>
        <dbReference type="ARBA" id="ARBA00012274"/>
    </source>
</evidence>
<evidence type="ECO:0000259" key="16">
    <source>
        <dbReference type="Pfam" id="PF02867"/>
    </source>
</evidence>
<gene>
    <name evidence="18" type="ORF">DND132_2615</name>
</gene>